<dbReference type="InterPro" id="IPR057433">
    <property type="entry name" value="LMF1/2_C"/>
</dbReference>
<keyword evidence="11" id="KW-1185">Reference proteome</keyword>
<evidence type="ECO:0000256" key="6">
    <source>
        <dbReference type="ARBA" id="ARBA00023136"/>
    </source>
</evidence>
<evidence type="ECO:0000259" key="9">
    <source>
        <dbReference type="Pfam" id="PF25179"/>
    </source>
</evidence>
<dbReference type="Pfam" id="PF25179">
    <property type="entry name" value="LMF1_C"/>
    <property type="match status" value="1"/>
</dbReference>
<evidence type="ECO:0000256" key="2">
    <source>
        <dbReference type="ARBA" id="ARBA00005512"/>
    </source>
</evidence>
<evidence type="ECO:0000256" key="7">
    <source>
        <dbReference type="SAM" id="Phobius"/>
    </source>
</evidence>
<gene>
    <name evidence="10" type="ORF">MOP44_08910</name>
</gene>
<accession>A0A9J7BT19</accession>
<feature type="domain" description="Lipase maturation factor 1/2 N-terminal" evidence="8">
    <location>
        <begin position="124"/>
        <end position="273"/>
    </location>
</feature>
<keyword evidence="3 7" id="KW-0812">Transmembrane</keyword>
<feature type="transmembrane region" description="Helical" evidence="7">
    <location>
        <begin position="286"/>
        <end position="308"/>
    </location>
</feature>
<organism evidence="10 11">
    <name type="scientific">Occallatibacter riparius</name>
    <dbReference type="NCBI Taxonomy" id="1002689"/>
    <lineage>
        <taxon>Bacteria</taxon>
        <taxon>Pseudomonadati</taxon>
        <taxon>Acidobacteriota</taxon>
        <taxon>Terriglobia</taxon>
        <taxon>Terriglobales</taxon>
        <taxon>Acidobacteriaceae</taxon>
        <taxon>Occallatibacter</taxon>
    </lineage>
</organism>
<comment type="similarity">
    <text evidence="2">Belongs to the lipase maturation factor family.</text>
</comment>
<name>A0A9J7BT19_9BACT</name>
<evidence type="ECO:0000259" key="8">
    <source>
        <dbReference type="Pfam" id="PF06762"/>
    </source>
</evidence>
<dbReference type="RefSeq" id="WP_260795694.1">
    <property type="nucleotide sequence ID" value="NZ_CP093313.1"/>
</dbReference>
<evidence type="ECO:0000256" key="5">
    <source>
        <dbReference type="ARBA" id="ARBA00022989"/>
    </source>
</evidence>
<dbReference type="InterPro" id="IPR009613">
    <property type="entry name" value="LMF"/>
</dbReference>
<keyword evidence="5 7" id="KW-1133">Transmembrane helix</keyword>
<reference evidence="10" key="1">
    <citation type="submission" date="2021-04" db="EMBL/GenBank/DDBJ databases">
        <title>Phylogenetic analysis of Acidobacteriaceae.</title>
        <authorList>
            <person name="Qiu L."/>
            <person name="Zhang Q."/>
        </authorList>
    </citation>
    <scope>NUCLEOTIDE SEQUENCE</scope>
    <source>
        <strain evidence="10">DSM 25168</strain>
    </source>
</reference>
<feature type="transmembrane region" description="Helical" evidence="7">
    <location>
        <begin position="256"/>
        <end position="274"/>
    </location>
</feature>
<dbReference type="GO" id="GO:0051604">
    <property type="term" value="P:protein maturation"/>
    <property type="evidence" value="ECO:0007669"/>
    <property type="project" value="InterPro"/>
</dbReference>
<feature type="transmembrane region" description="Helical" evidence="7">
    <location>
        <begin position="98"/>
        <end position="118"/>
    </location>
</feature>
<proteinExistence type="inferred from homology"/>
<dbReference type="KEGG" id="orp:MOP44_08910"/>
<feature type="transmembrane region" description="Helical" evidence="7">
    <location>
        <begin position="225"/>
        <end position="250"/>
    </location>
</feature>
<comment type="subcellular location">
    <subcellularLocation>
        <location evidence="1">Endoplasmic reticulum membrane</location>
        <topology evidence="1">Multi-pass membrane protein</topology>
    </subcellularLocation>
</comment>
<keyword evidence="4" id="KW-0256">Endoplasmic reticulum</keyword>
<dbReference type="EMBL" id="CP093313">
    <property type="protein sequence ID" value="UWZ86051.1"/>
    <property type="molecule type" value="Genomic_DNA"/>
</dbReference>
<evidence type="ECO:0000256" key="4">
    <source>
        <dbReference type="ARBA" id="ARBA00022824"/>
    </source>
</evidence>
<feature type="domain" description="Lipase maturation factor 1/2 C-terminal" evidence="9">
    <location>
        <begin position="326"/>
        <end position="474"/>
    </location>
</feature>
<dbReference type="InterPro" id="IPR057434">
    <property type="entry name" value="LMF1/2_N"/>
</dbReference>
<evidence type="ECO:0000313" key="10">
    <source>
        <dbReference type="EMBL" id="UWZ86051.1"/>
    </source>
</evidence>
<dbReference type="PANTHER" id="PTHR14463:SF10">
    <property type="entry name" value="LIPASE MATURATION FACTOR 1"/>
    <property type="match status" value="1"/>
</dbReference>
<dbReference type="AlphaFoldDB" id="A0A9J7BT19"/>
<keyword evidence="6 7" id="KW-0472">Membrane</keyword>
<evidence type="ECO:0000256" key="3">
    <source>
        <dbReference type="ARBA" id="ARBA00022692"/>
    </source>
</evidence>
<dbReference type="PANTHER" id="PTHR14463">
    <property type="entry name" value="LIPASE MATURATION FACTOR"/>
    <property type="match status" value="1"/>
</dbReference>
<sequence length="485" mass="55122">MHLLTNYFGDLTLARLLVQRGMAAIYLVAFLTVLNQFKPLLGERGLLPVPEFLRRVSFREAPSLFHWRYSDGLADAVAWSGVVLSVLALAGITDAGPIWVSVSAWLVLYALYLSIVNVGQTFFGFGWESMLLEAGFFTAFLGPAHVRPSVIPILILRWMLFRTEMGAGLIKLRHDQCWRDLTCMYYHYETQPLPNALSWYFHWIPKPVHRFSAGYSHFVQVVAPFFLFAPQPVAFIAGVILVSQQLILIISGNYSWLNWLTVVLGFSAFDGHLLRYAGSGFGARPLAWDVVLWALALATTAMSIQPTLNLISKDQMMNYSYNRFHLVGAYGAFGNVSKERYEVVIEGTADAVLTAATEWKEYEFKGKPGDVRRTPPQVAPYHLRLDWMVWFLPFGVAVTSHGIHVYGHKLWFFRFIKRLLTNDATILRLLRRNPFPDAPPAYVRAQFYQYSYTTAAERKVNGAWWSRRLLGSYLAAVGLETLREV</sequence>
<evidence type="ECO:0000256" key="1">
    <source>
        <dbReference type="ARBA" id="ARBA00004477"/>
    </source>
</evidence>
<evidence type="ECO:0000313" key="11">
    <source>
        <dbReference type="Proteomes" id="UP001059380"/>
    </source>
</evidence>
<dbReference type="Proteomes" id="UP001059380">
    <property type="component" value="Chromosome"/>
</dbReference>
<feature type="transmembrane region" description="Helical" evidence="7">
    <location>
        <begin position="387"/>
        <end position="407"/>
    </location>
</feature>
<feature type="transmembrane region" description="Helical" evidence="7">
    <location>
        <begin position="73"/>
        <end position="92"/>
    </location>
</feature>
<protein>
    <submittedName>
        <fullName evidence="10">Lipase maturation factor family protein</fullName>
    </submittedName>
</protein>
<feature type="transmembrane region" description="Helical" evidence="7">
    <location>
        <begin position="12"/>
        <end position="34"/>
    </location>
</feature>
<dbReference type="Pfam" id="PF06762">
    <property type="entry name" value="LMF1"/>
    <property type="match status" value="1"/>
</dbReference>